<feature type="transmembrane region" description="Helical" evidence="2">
    <location>
        <begin position="370"/>
        <end position="390"/>
    </location>
</feature>
<evidence type="ECO:0000256" key="1">
    <source>
        <dbReference type="SAM" id="MobiDB-lite"/>
    </source>
</evidence>
<dbReference type="InterPro" id="IPR046623">
    <property type="entry name" value="DUF6536"/>
</dbReference>
<dbReference type="PANTHER" id="PTHR35395">
    <property type="entry name" value="DUF6536 DOMAIN-CONTAINING PROTEIN"/>
    <property type="match status" value="1"/>
</dbReference>
<dbReference type="Proteomes" id="UP001301769">
    <property type="component" value="Unassembled WGS sequence"/>
</dbReference>
<organism evidence="4 5">
    <name type="scientific">Rhypophila decipiens</name>
    <dbReference type="NCBI Taxonomy" id="261697"/>
    <lineage>
        <taxon>Eukaryota</taxon>
        <taxon>Fungi</taxon>
        <taxon>Dikarya</taxon>
        <taxon>Ascomycota</taxon>
        <taxon>Pezizomycotina</taxon>
        <taxon>Sordariomycetes</taxon>
        <taxon>Sordariomycetidae</taxon>
        <taxon>Sordariales</taxon>
        <taxon>Naviculisporaceae</taxon>
        <taxon>Rhypophila</taxon>
    </lineage>
</organism>
<evidence type="ECO:0000256" key="2">
    <source>
        <dbReference type="SAM" id="Phobius"/>
    </source>
</evidence>
<evidence type="ECO:0000259" key="3">
    <source>
        <dbReference type="Pfam" id="PF20163"/>
    </source>
</evidence>
<protein>
    <recommendedName>
        <fullName evidence="3">DUF6536 domain-containing protein</fullName>
    </recommendedName>
</protein>
<sequence length="834" mass="92675">MNWHRTAFLFLFLSVSILVILVVVLSLSLHSTGINGFTAVYHGRCDSTSKVNSGLQFLVAVLSVLISVASDFFLRLAVSPTPQDVSRAHSQGTWLDIGTHSARNMRFVSPWRTLTWLLLIVSSAPLQLFSHASVFATSVYTWYAHAMVSESFFDGAPAWYPGVANPILASWAFDLTQANQSHYDFGNARERWVRMEPSECWSTYMKDPAGLQYYRHLALVVETTNQPSTGTIGWKGSEIWSNSSTDEADELGYPDFDPDQVNSVWAVNEWCQADIYYTGLLNNCADDYGQHAAYLNPDWGWDGSNSTTLQQVPEPWSFPWFSPTSHPLDNEWYQEQPFGTLNPDFNSITIKYCYAEPFVSRCKVFVANPILLSVVMVVFLKCLVSAFVFYKSWGLGSIQTLGDAIQYFMQQDASVDETPQFSRLQDDSVDTAPVPAISSIVPLSAGRPWMPTRKYWYMAVRKSVCLWTATPCVAFVACVVATILYLHLSVFHLGWHDYAFGEDMNSHYLNFYNGDYDPSISDTIVPLILIALLSNLSQLVIAPIYFLLNASNKIMFQAASWAKFALRAKRLRVSFPQNDADHQQLGDYAFGYPLVWGLLFAALRTALGWMFTQSLFMLPRGRLEYSSNQTEIDITQVGVLIGYSAQALVLSILLCVVVFFLLPLAISFRRLPDDSVIVGTNSLVIAAQCMRVGAGSTGKHTVTLRNAKEQDTKERKFSSAHSGTFSSVSSVQSPLASKITSCSTGSTTCTSSMSGKTKAGSDAKIWSRTQRETEGGSPPRHIQPLMWGVLDPGDELIGRPGYLGLGTQDEVVGKPVPGRTYVSSSVEWPLYSPR</sequence>
<keyword evidence="5" id="KW-1185">Reference proteome</keyword>
<proteinExistence type="predicted"/>
<feature type="compositionally biased region" description="Low complexity" evidence="1">
    <location>
        <begin position="739"/>
        <end position="758"/>
    </location>
</feature>
<dbReference type="AlphaFoldDB" id="A0AAN7BC37"/>
<feature type="transmembrane region" description="Helical" evidence="2">
    <location>
        <begin position="464"/>
        <end position="488"/>
    </location>
</feature>
<dbReference type="EMBL" id="MU858079">
    <property type="protein sequence ID" value="KAK4215515.1"/>
    <property type="molecule type" value="Genomic_DNA"/>
</dbReference>
<accession>A0AAN7BC37</accession>
<gene>
    <name evidence="4" type="ORF">QBC37DRAFT_123810</name>
</gene>
<feature type="domain" description="DUF6536" evidence="3">
    <location>
        <begin position="3"/>
        <end position="153"/>
    </location>
</feature>
<feature type="transmembrane region" description="Helical" evidence="2">
    <location>
        <begin position="594"/>
        <end position="617"/>
    </location>
</feature>
<keyword evidence="2" id="KW-0472">Membrane</keyword>
<feature type="region of interest" description="Disordered" evidence="1">
    <location>
        <begin position="739"/>
        <end position="783"/>
    </location>
</feature>
<evidence type="ECO:0000313" key="5">
    <source>
        <dbReference type="Proteomes" id="UP001301769"/>
    </source>
</evidence>
<keyword evidence="2" id="KW-1133">Transmembrane helix</keyword>
<reference evidence="4" key="2">
    <citation type="submission" date="2023-05" db="EMBL/GenBank/DDBJ databases">
        <authorList>
            <consortium name="Lawrence Berkeley National Laboratory"/>
            <person name="Steindorff A."/>
            <person name="Hensen N."/>
            <person name="Bonometti L."/>
            <person name="Westerberg I."/>
            <person name="Brannstrom I.O."/>
            <person name="Guillou S."/>
            <person name="Cros-Aarteil S."/>
            <person name="Calhoun S."/>
            <person name="Haridas S."/>
            <person name="Kuo A."/>
            <person name="Mondo S."/>
            <person name="Pangilinan J."/>
            <person name="Riley R."/>
            <person name="Labutti K."/>
            <person name="Andreopoulos B."/>
            <person name="Lipzen A."/>
            <person name="Chen C."/>
            <person name="Yanf M."/>
            <person name="Daum C."/>
            <person name="Ng V."/>
            <person name="Clum A."/>
            <person name="Ohm R."/>
            <person name="Martin F."/>
            <person name="Silar P."/>
            <person name="Natvig D."/>
            <person name="Lalanne C."/>
            <person name="Gautier V."/>
            <person name="Ament-Velasquez S.L."/>
            <person name="Kruys A."/>
            <person name="Hutchinson M.I."/>
            <person name="Powell A.J."/>
            <person name="Barry K."/>
            <person name="Miller A.N."/>
            <person name="Grigoriev I.V."/>
            <person name="Debuchy R."/>
            <person name="Gladieux P."/>
            <person name="Thoren M.H."/>
            <person name="Johannesson H."/>
        </authorList>
    </citation>
    <scope>NUCLEOTIDE SEQUENCE</scope>
    <source>
        <strain evidence="4">PSN293</strain>
    </source>
</reference>
<feature type="transmembrane region" description="Helical" evidence="2">
    <location>
        <begin position="114"/>
        <end position="143"/>
    </location>
</feature>
<feature type="transmembrane region" description="Helical" evidence="2">
    <location>
        <begin position="7"/>
        <end position="29"/>
    </location>
</feature>
<feature type="transmembrane region" description="Helical" evidence="2">
    <location>
        <begin position="57"/>
        <end position="78"/>
    </location>
</feature>
<dbReference type="PANTHER" id="PTHR35395:SF1">
    <property type="entry name" value="DUF6536 DOMAIN-CONTAINING PROTEIN"/>
    <property type="match status" value="1"/>
</dbReference>
<comment type="caution">
    <text evidence="4">The sequence shown here is derived from an EMBL/GenBank/DDBJ whole genome shotgun (WGS) entry which is preliminary data.</text>
</comment>
<evidence type="ECO:0000313" key="4">
    <source>
        <dbReference type="EMBL" id="KAK4215515.1"/>
    </source>
</evidence>
<keyword evidence="2" id="KW-0812">Transmembrane</keyword>
<feature type="compositionally biased region" description="Basic and acidic residues" evidence="1">
    <location>
        <begin position="707"/>
        <end position="717"/>
    </location>
</feature>
<feature type="region of interest" description="Disordered" evidence="1">
    <location>
        <begin position="707"/>
        <end position="727"/>
    </location>
</feature>
<reference evidence="4" key="1">
    <citation type="journal article" date="2023" name="Mol. Phylogenet. Evol.">
        <title>Genome-scale phylogeny and comparative genomics of the fungal order Sordariales.</title>
        <authorList>
            <person name="Hensen N."/>
            <person name="Bonometti L."/>
            <person name="Westerberg I."/>
            <person name="Brannstrom I.O."/>
            <person name="Guillou S."/>
            <person name="Cros-Aarteil S."/>
            <person name="Calhoun S."/>
            <person name="Haridas S."/>
            <person name="Kuo A."/>
            <person name="Mondo S."/>
            <person name="Pangilinan J."/>
            <person name="Riley R."/>
            <person name="LaButti K."/>
            <person name="Andreopoulos B."/>
            <person name="Lipzen A."/>
            <person name="Chen C."/>
            <person name="Yan M."/>
            <person name="Daum C."/>
            <person name="Ng V."/>
            <person name="Clum A."/>
            <person name="Steindorff A."/>
            <person name="Ohm R.A."/>
            <person name="Martin F."/>
            <person name="Silar P."/>
            <person name="Natvig D.O."/>
            <person name="Lalanne C."/>
            <person name="Gautier V."/>
            <person name="Ament-Velasquez S.L."/>
            <person name="Kruys A."/>
            <person name="Hutchinson M.I."/>
            <person name="Powell A.J."/>
            <person name="Barry K."/>
            <person name="Miller A.N."/>
            <person name="Grigoriev I.V."/>
            <person name="Debuchy R."/>
            <person name="Gladieux P."/>
            <person name="Hiltunen Thoren M."/>
            <person name="Johannesson H."/>
        </authorList>
    </citation>
    <scope>NUCLEOTIDE SEQUENCE</scope>
    <source>
        <strain evidence="4">PSN293</strain>
    </source>
</reference>
<feature type="transmembrane region" description="Helical" evidence="2">
    <location>
        <begin position="637"/>
        <end position="662"/>
    </location>
</feature>
<name>A0AAN7BC37_9PEZI</name>
<feature type="transmembrane region" description="Helical" evidence="2">
    <location>
        <begin position="524"/>
        <end position="548"/>
    </location>
</feature>
<dbReference type="Pfam" id="PF20163">
    <property type="entry name" value="DUF6536"/>
    <property type="match status" value="1"/>
</dbReference>